<dbReference type="AlphaFoldDB" id="A0A9N9DNJ5"/>
<name>A0A9N9DNJ5_9GLOM</name>
<feature type="compositionally biased region" description="Basic and acidic residues" evidence="1">
    <location>
        <begin position="34"/>
        <end position="43"/>
    </location>
</feature>
<comment type="caution">
    <text evidence="2">The sequence shown here is derived from an EMBL/GenBank/DDBJ whole genome shotgun (WGS) entry which is preliminary data.</text>
</comment>
<evidence type="ECO:0000313" key="3">
    <source>
        <dbReference type="Proteomes" id="UP000789405"/>
    </source>
</evidence>
<evidence type="ECO:0000256" key="1">
    <source>
        <dbReference type="SAM" id="MobiDB-lite"/>
    </source>
</evidence>
<accession>A0A9N9DNJ5</accession>
<keyword evidence="3" id="KW-1185">Reference proteome</keyword>
<gene>
    <name evidence="2" type="ORF">DERYTH_LOCUS9762</name>
</gene>
<proteinExistence type="predicted"/>
<dbReference type="OrthoDB" id="2427507at2759"/>
<feature type="region of interest" description="Disordered" evidence="1">
    <location>
        <begin position="26"/>
        <end position="64"/>
    </location>
</feature>
<organism evidence="2 3">
    <name type="scientific">Dentiscutata erythropus</name>
    <dbReference type="NCBI Taxonomy" id="1348616"/>
    <lineage>
        <taxon>Eukaryota</taxon>
        <taxon>Fungi</taxon>
        <taxon>Fungi incertae sedis</taxon>
        <taxon>Mucoromycota</taxon>
        <taxon>Glomeromycotina</taxon>
        <taxon>Glomeromycetes</taxon>
        <taxon>Diversisporales</taxon>
        <taxon>Gigasporaceae</taxon>
        <taxon>Dentiscutata</taxon>
    </lineage>
</organism>
<reference evidence="2" key="1">
    <citation type="submission" date="2021-06" db="EMBL/GenBank/DDBJ databases">
        <authorList>
            <person name="Kallberg Y."/>
            <person name="Tangrot J."/>
            <person name="Rosling A."/>
        </authorList>
    </citation>
    <scope>NUCLEOTIDE SEQUENCE</scope>
    <source>
        <strain evidence="2">MA453B</strain>
    </source>
</reference>
<sequence>MERERGLWKCLLVERTCSLTDSLLESLEEEDSENEKVDSKGDSSDSNSRKHGREDDDDDLSMLSSSDADSIVLNNISLEPSDDILRKHGRDETMLLNEIDTVSSLFKSFKRQRCY</sequence>
<protein>
    <submittedName>
        <fullName evidence="2">2154_t:CDS:1</fullName>
    </submittedName>
</protein>
<dbReference type="EMBL" id="CAJVPY010005435">
    <property type="protein sequence ID" value="CAG8642988.1"/>
    <property type="molecule type" value="Genomic_DNA"/>
</dbReference>
<dbReference type="Proteomes" id="UP000789405">
    <property type="component" value="Unassembled WGS sequence"/>
</dbReference>
<evidence type="ECO:0000313" key="2">
    <source>
        <dbReference type="EMBL" id="CAG8642988.1"/>
    </source>
</evidence>